<dbReference type="RefSeq" id="XP_002294938.1">
    <property type="nucleotide sequence ID" value="XM_002294902.1"/>
</dbReference>
<dbReference type="InterPro" id="IPR051222">
    <property type="entry name" value="PPR/CCM1_RNA-binding"/>
</dbReference>
<evidence type="ECO:0008006" key="5">
    <source>
        <dbReference type="Google" id="ProtNLM"/>
    </source>
</evidence>
<keyword evidence="1" id="KW-0677">Repeat</keyword>
<dbReference type="InParanoid" id="B8CFY8"/>
<name>B8CFY8_THAPS</name>
<dbReference type="Pfam" id="PF01535">
    <property type="entry name" value="PPR"/>
    <property type="match status" value="1"/>
</dbReference>
<dbReference type="OMA" id="SHMALEL"/>
<protein>
    <recommendedName>
        <fullName evidence="5">Pentacotripeptide-repeat region of PRORP domain-containing protein</fullName>
    </recommendedName>
</protein>
<dbReference type="PROSITE" id="PS51375">
    <property type="entry name" value="PPR"/>
    <property type="match status" value="1"/>
</dbReference>
<evidence type="ECO:0000256" key="2">
    <source>
        <dbReference type="PROSITE-ProRule" id="PRU00708"/>
    </source>
</evidence>
<dbReference type="Pfam" id="PF13812">
    <property type="entry name" value="PPR_3"/>
    <property type="match status" value="1"/>
</dbReference>
<dbReference type="InterPro" id="IPR002885">
    <property type="entry name" value="PPR_rpt"/>
</dbReference>
<reference evidence="3 4" key="1">
    <citation type="journal article" date="2004" name="Science">
        <title>The genome of the diatom Thalassiosira pseudonana: ecology, evolution, and metabolism.</title>
        <authorList>
            <person name="Armbrust E.V."/>
            <person name="Berges J.A."/>
            <person name="Bowler C."/>
            <person name="Green B.R."/>
            <person name="Martinez D."/>
            <person name="Putnam N.H."/>
            <person name="Zhou S."/>
            <person name="Allen A.E."/>
            <person name="Apt K.E."/>
            <person name="Bechner M."/>
            <person name="Brzezinski M.A."/>
            <person name="Chaal B.K."/>
            <person name="Chiovitti A."/>
            <person name="Davis A.K."/>
            <person name="Demarest M.S."/>
            <person name="Detter J.C."/>
            <person name="Glavina T."/>
            <person name="Goodstein D."/>
            <person name="Hadi M.Z."/>
            <person name="Hellsten U."/>
            <person name="Hildebrand M."/>
            <person name="Jenkins B.D."/>
            <person name="Jurka J."/>
            <person name="Kapitonov V.V."/>
            <person name="Kroger N."/>
            <person name="Lau W.W."/>
            <person name="Lane T.W."/>
            <person name="Larimer F.W."/>
            <person name="Lippmeier J.C."/>
            <person name="Lucas S."/>
            <person name="Medina M."/>
            <person name="Montsant A."/>
            <person name="Obornik M."/>
            <person name="Parker M.S."/>
            <person name="Palenik B."/>
            <person name="Pazour G.J."/>
            <person name="Richardson P.M."/>
            <person name="Rynearson T.A."/>
            <person name="Saito M.A."/>
            <person name="Schwartz D.C."/>
            <person name="Thamatrakoln K."/>
            <person name="Valentin K."/>
            <person name="Vardi A."/>
            <person name="Wilkerson F.P."/>
            <person name="Rokhsar D.S."/>
        </authorList>
    </citation>
    <scope>NUCLEOTIDE SEQUENCE [LARGE SCALE GENOMIC DNA]</scope>
    <source>
        <strain evidence="3 4">CCMP1335</strain>
    </source>
</reference>
<dbReference type="InterPro" id="IPR011990">
    <property type="entry name" value="TPR-like_helical_dom_sf"/>
</dbReference>
<dbReference type="KEGG" id="tps:THAPSDRAFT_11924"/>
<dbReference type="Proteomes" id="UP000001449">
    <property type="component" value="Chromosome 22"/>
</dbReference>
<dbReference type="STRING" id="35128.B8CFY8"/>
<accession>B8CFY8</accession>
<dbReference type="EMBL" id="CM000653">
    <property type="protein sequence ID" value="EED87718.1"/>
    <property type="molecule type" value="Genomic_DNA"/>
</dbReference>
<gene>
    <name evidence="3" type="ORF">THAPSDRAFT_11924</name>
</gene>
<dbReference type="Gene3D" id="1.25.40.10">
    <property type="entry name" value="Tetratricopeptide repeat domain"/>
    <property type="match status" value="3"/>
</dbReference>
<sequence>MWQVELTRYRDDGRKDNTLDLSLCPTTELITIVVDALAKMGDGSRAQDILFRMERTWNEIQQLNANADDSELYRPTLGIYEAVIRALSHPFNWSKQIPPDGEGPADRVNALLRRMESGMNSSARPLVSTYNEAIKSYSRGFVSNDKTANSSDSTNHFNPSTHAMATLSNLQTLYNATHDPLLRPTMETFTAVISAYSKSHGGLKAAHTARALLDVALLSWKDEDDDKDETSQSITALYTSVMDAYARCGGEEAAVIVEELLDRMERGVDGAPKPNEWTYTAGKIVDIVIFNVSLDVSSVEPFIPLYLSSAVIKTLARSGRPSAIHKAEDILQRMDTPDTFAYSCLIHHWAQSEEEGAALHADRLLMKLHRIAETVSAENDRDAEEDDHGLYDRQQSINGRKALQPPDAMAHATVIHSYARATSPEEVKIAPDRSLDLLRRLVDSLFQNPRQRNLPDVMGIFNTVLHICGRSGAGEKAEEVLDLLLSSSNHPHQSLPSIPLDRRQLNCTQYTFVIDSWANSGDPNAGQKALRMLRRLEEAGLEPNARCISSAIEAVSKSDDNEGVLDLVKRLVTLNKLGDDSTIINSRTFTKAITSGNATNALGVMSYLDEICDKRLGPNTQHVNAVISALSQSNIQGKDQMAFQLFHRMKEEYKDGNVALQPDVITYTTMISMIADSCEGNACDRAEQLLHEMQDAGIAPTTRVFNAVFQAFCNSDIADAGDRTLALLARLDKLYEEGNRAMKPDIITYTVVCNALRHQSDASSRAMWLLQRVDSDGCKPDLIFYTAIVRLLCKDKHQGSMLKAEEILQRMDAAYEAGETSMQPDNYVINLVRRFPYLIRYFDPMLVVHIQLHFVTSPAAHSRLGTEYVEEEDSKGIKVAESTKVFLFGIKLFL</sequence>
<feature type="repeat" description="PPR" evidence="2">
    <location>
        <begin position="663"/>
        <end position="700"/>
    </location>
</feature>
<dbReference type="PANTHER" id="PTHR47942">
    <property type="entry name" value="TETRATRICOPEPTIDE REPEAT (TPR)-LIKE SUPERFAMILY PROTEIN-RELATED"/>
    <property type="match status" value="1"/>
</dbReference>
<dbReference type="GeneID" id="7448237"/>
<evidence type="ECO:0000313" key="3">
    <source>
        <dbReference type="EMBL" id="EED87718.1"/>
    </source>
</evidence>
<evidence type="ECO:0000256" key="1">
    <source>
        <dbReference type="ARBA" id="ARBA00022737"/>
    </source>
</evidence>
<dbReference type="eggNOG" id="KOG4197">
    <property type="taxonomic scope" value="Eukaryota"/>
</dbReference>
<reference evidence="3 4" key="2">
    <citation type="journal article" date="2008" name="Nature">
        <title>The Phaeodactylum genome reveals the evolutionary history of diatom genomes.</title>
        <authorList>
            <person name="Bowler C."/>
            <person name="Allen A.E."/>
            <person name="Badger J.H."/>
            <person name="Grimwood J."/>
            <person name="Jabbari K."/>
            <person name="Kuo A."/>
            <person name="Maheswari U."/>
            <person name="Martens C."/>
            <person name="Maumus F."/>
            <person name="Otillar R.P."/>
            <person name="Rayko E."/>
            <person name="Salamov A."/>
            <person name="Vandepoele K."/>
            <person name="Beszteri B."/>
            <person name="Gruber A."/>
            <person name="Heijde M."/>
            <person name="Katinka M."/>
            <person name="Mock T."/>
            <person name="Valentin K."/>
            <person name="Verret F."/>
            <person name="Berges J.A."/>
            <person name="Brownlee C."/>
            <person name="Cadoret J.P."/>
            <person name="Chiovitti A."/>
            <person name="Choi C.J."/>
            <person name="Coesel S."/>
            <person name="De Martino A."/>
            <person name="Detter J.C."/>
            <person name="Durkin C."/>
            <person name="Falciatore A."/>
            <person name="Fournet J."/>
            <person name="Haruta M."/>
            <person name="Huysman M.J."/>
            <person name="Jenkins B.D."/>
            <person name="Jiroutova K."/>
            <person name="Jorgensen R.E."/>
            <person name="Joubert Y."/>
            <person name="Kaplan A."/>
            <person name="Kroger N."/>
            <person name="Kroth P.G."/>
            <person name="La Roche J."/>
            <person name="Lindquist E."/>
            <person name="Lommer M."/>
            <person name="Martin-Jezequel V."/>
            <person name="Lopez P.J."/>
            <person name="Lucas S."/>
            <person name="Mangogna M."/>
            <person name="McGinnis K."/>
            <person name="Medlin L.K."/>
            <person name="Montsant A."/>
            <person name="Oudot-Le Secq M.P."/>
            <person name="Napoli C."/>
            <person name="Obornik M."/>
            <person name="Parker M.S."/>
            <person name="Petit J.L."/>
            <person name="Porcel B.M."/>
            <person name="Poulsen N."/>
            <person name="Robison M."/>
            <person name="Rychlewski L."/>
            <person name="Rynearson T.A."/>
            <person name="Schmutz J."/>
            <person name="Shapiro H."/>
            <person name="Siaut M."/>
            <person name="Stanley M."/>
            <person name="Sussman M.R."/>
            <person name="Taylor A.R."/>
            <person name="Vardi A."/>
            <person name="von Dassow P."/>
            <person name="Vyverman W."/>
            <person name="Willis A."/>
            <person name="Wyrwicz L.S."/>
            <person name="Rokhsar D.S."/>
            <person name="Weissenbach J."/>
            <person name="Armbrust E.V."/>
            <person name="Green B.R."/>
            <person name="Van de Peer Y."/>
            <person name="Grigoriev I.V."/>
        </authorList>
    </citation>
    <scope>NUCLEOTIDE SEQUENCE [LARGE SCALE GENOMIC DNA]</scope>
    <source>
        <strain evidence="3 4">CCMP1335</strain>
    </source>
</reference>
<dbReference type="PaxDb" id="35128-Thaps11924"/>
<dbReference type="PANTHER" id="PTHR47942:SF63">
    <property type="entry name" value="PENTATRICOPEPTIDE REPEAT-CONTAINING PROTEIN"/>
    <property type="match status" value="1"/>
</dbReference>
<dbReference type="HOGENOM" id="CLU_323538_0_0_1"/>
<proteinExistence type="predicted"/>
<evidence type="ECO:0000313" key="4">
    <source>
        <dbReference type="Proteomes" id="UP000001449"/>
    </source>
</evidence>
<dbReference type="AlphaFoldDB" id="B8CFY8"/>
<organism evidence="3 4">
    <name type="scientific">Thalassiosira pseudonana</name>
    <name type="common">Marine diatom</name>
    <name type="synonym">Cyclotella nana</name>
    <dbReference type="NCBI Taxonomy" id="35128"/>
    <lineage>
        <taxon>Eukaryota</taxon>
        <taxon>Sar</taxon>
        <taxon>Stramenopiles</taxon>
        <taxon>Ochrophyta</taxon>
        <taxon>Bacillariophyta</taxon>
        <taxon>Coscinodiscophyceae</taxon>
        <taxon>Thalassiosirophycidae</taxon>
        <taxon>Thalassiosirales</taxon>
        <taxon>Thalassiosiraceae</taxon>
        <taxon>Thalassiosira</taxon>
    </lineage>
</organism>
<keyword evidence="4" id="KW-1185">Reference proteome</keyword>
<dbReference type="Pfam" id="PF13041">
    <property type="entry name" value="PPR_2"/>
    <property type="match status" value="1"/>
</dbReference>